<name>A0A645GAA2_9ZZZZ</name>
<dbReference type="EMBL" id="VSSQ01071254">
    <property type="protein sequence ID" value="MPN22902.1"/>
    <property type="molecule type" value="Genomic_DNA"/>
</dbReference>
<organism evidence="1">
    <name type="scientific">bioreactor metagenome</name>
    <dbReference type="NCBI Taxonomy" id="1076179"/>
    <lineage>
        <taxon>unclassified sequences</taxon>
        <taxon>metagenomes</taxon>
        <taxon>ecological metagenomes</taxon>
    </lineage>
</organism>
<protein>
    <submittedName>
        <fullName evidence="1">Uncharacterized protein</fullName>
    </submittedName>
</protein>
<reference evidence="1" key="1">
    <citation type="submission" date="2019-08" db="EMBL/GenBank/DDBJ databases">
        <authorList>
            <person name="Kucharzyk K."/>
            <person name="Murdoch R.W."/>
            <person name="Higgins S."/>
            <person name="Loffler F."/>
        </authorList>
    </citation>
    <scope>NUCLEOTIDE SEQUENCE</scope>
</reference>
<gene>
    <name evidence="1" type="ORF">SDC9_170287</name>
</gene>
<evidence type="ECO:0000313" key="1">
    <source>
        <dbReference type="EMBL" id="MPN22902.1"/>
    </source>
</evidence>
<comment type="caution">
    <text evidence="1">The sequence shown here is derived from an EMBL/GenBank/DDBJ whole genome shotgun (WGS) entry which is preliminary data.</text>
</comment>
<sequence length="46" mass="5138">MNLTRLIVRKGIFDIGTQNKLQNISLIRKMTIKAADGEAGVFSDLF</sequence>
<dbReference type="AlphaFoldDB" id="A0A645GAA2"/>
<accession>A0A645GAA2</accession>
<proteinExistence type="predicted"/>